<dbReference type="Gene3D" id="3.30.420.40">
    <property type="match status" value="2"/>
</dbReference>
<evidence type="ECO:0000256" key="1">
    <source>
        <dbReference type="ARBA" id="ARBA00022741"/>
    </source>
</evidence>
<dbReference type="PANTHER" id="PTHR19375">
    <property type="entry name" value="HEAT SHOCK PROTEIN 70KDA"/>
    <property type="match status" value="1"/>
</dbReference>
<dbReference type="InterPro" id="IPR029047">
    <property type="entry name" value="HSP70_peptide-bd_sf"/>
</dbReference>
<proteinExistence type="predicted"/>
<evidence type="ECO:0000313" key="4">
    <source>
        <dbReference type="Proteomes" id="UP000189670"/>
    </source>
</evidence>
<dbReference type="PRINTS" id="PR00301">
    <property type="entry name" value="HEATSHOCK70"/>
</dbReference>
<comment type="caution">
    <text evidence="3">The sequence shown here is derived from an EMBL/GenBank/DDBJ whole genome shotgun (WGS) entry which is preliminary data.</text>
</comment>
<evidence type="ECO:0000313" key="3">
    <source>
        <dbReference type="EMBL" id="ETR65508.1"/>
    </source>
</evidence>
<reference evidence="4" key="1">
    <citation type="submission" date="2012-11" db="EMBL/GenBank/DDBJ databases">
        <authorList>
            <person name="Lucero-Rivera Y.E."/>
            <person name="Tovar-Ramirez D."/>
        </authorList>
    </citation>
    <scope>NUCLEOTIDE SEQUENCE [LARGE SCALE GENOMIC DNA]</scope>
    <source>
        <strain evidence="4">Araruama</strain>
    </source>
</reference>
<dbReference type="InterPro" id="IPR043129">
    <property type="entry name" value="ATPase_NBD"/>
</dbReference>
<dbReference type="Proteomes" id="UP000189670">
    <property type="component" value="Unassembled WGS sequence"/>
</dbReference>
<evidence type="ECO:0008006" key="5">
    <source>
        <dbReference type="Google" id="ProtNLM"/>
    </source>
</evidence>
<dbReference type="GO" id="GO:0140662">
    <property type="term" value="F:ATP-dependent protein folding chaperone"/>
    <property type="evidence" value="ECO:0007669"/>
    <property type="project" value="InterPro"/>
</dbReference>
<protein>
    <recommendedName>
        <fullName evidence="5">Molecular chaperone DnaK</fullName>
    </recommendedName>
</protein>
<dbReference type="InterPro" id="IPR013126">
    <property type="entry name" value="Hsp_70_fam"/>
</dbReference>
<accession>A0A1V1NSH6</accession>
<dbReference type="AlphaFoldDB" id="A0A1V1NSH6"/>
<evidence type="ECO:0000256" key="2">
    <source>
        <dbReference type="ARBA" id="ARBA00022840"/>
    </source>
</evidence>
<dbReference type="Pfam" id="PF00012">
    <property type="entry name" value="HSP70"/>
    <property type="match status" value="1"/>
</dbReference>
<keyword evidence="1" id="KW-0547">Nucleotide-binding</keyword>
<sequence length="175" mass="18971">MGTIDFETVLKRSTYKQLIEKHLNKTIQIIQTTLKDASLTTDDINRVVCVGGSTNSPLVTEIITSALKAPFRAENVDEIVAAGAAITAASCLLPSDSNNKNVQVSIDATNVTPFSLGVLLDNDRFGELIPKNTPLPITATKEFTTDRSYTTEIDVVIFQGNEKVCSKNTQLGGFY</sequence>
<dbReference type="Gene3D" id="2.60.34.10">
    <property type="entry name" value="Substrate Binding Domain Of DNAk, Chain A, domain 1"/>
    <property type="match status" value="1"/>
</dbReference>
<name>A0A1V1NSH6_9BACT</name>
<dbReference type="Gene3D" id="3.90.640.10">
    <property type="entry name" value="Actin, Chain A, domain 4"/>
    <property type="match status" value="1"/>
</dbReference>
<organism evidence="3 4">
    <name type="scientific">Candidatus Magnetoglobus multicellularis str. Araruama</name>
    <dbReference type="NCBI Taxonomy" id="890399"/>
    <lineage>
        <taxon>Bacteria</taxon>
        <taxon>Pseudomonadati</taxon>
        <taxon>Thermodesulfobacteriota</taxon>
        <taxon>Desulfobacteria</taxon>
        <taxon>Desulfobacterales</taxon>
        <taxon>Desulfobacteraceae</taxon>
        <taxon>Candidatus Magnetoglobus</taxon>
    </lineage>
</organism>
<dbReference type="SUPFAM" id="SSF100920">
    <property type="entry name" value="Heat shock protein 70kD (HSP70), peptide-binding domain"/>
    <property type="match status" value="1"/>
</dbReference>
<gene>
    <name evidence="3" type="ORF">OMM_06024</name>
</gene>
<dbReference type="EMBL" id="ATBP01002754">
    <property type="protein sequence ID" value="ETR65508.1"/>
    <property type="molecule type" value="Genomic_DNA"/>
</dbReference>
<dbReference type="SUPFAM" id="SSF53067">
    <property type="entry name" value="Actin-like ATPase domain"/>
    <property type="match status" value="1"/>
</dbReference>
<keyword evidence="2" id="KW-0067">ATP-binding</keyword>
<dbReference type="GO" id="GO:0005524">
    <property type="term" value="F:ATP binding"/>
    <property type="evidence" value="ECO:0007669"/>
    <property type="project" value="UniProtKB-KW"/>
</dbReference>